<sequence>MTVIDDTRPTLGYHLVWAFKDGWTITTRGLVHWIRNPAVAIGGLLYPIVMVALFGLVLGSAMTVEGGGDYAEFLMPGMFAQAMANGVMGTMAVTSSDASEGVTDRFRTMPMSQAGVVLGRSFSDIINAALELIILLGCGMAIGWSWHNGLDGALAAAGLLLLLRFAMIWVGIYLGLLLKPEAAGAAWMVLFPLTMVANTFVSPAQMPTWLGYVAEWNPLSATVTACRELFGNPGVVDGSWATDNAIVLAIAWPLVAFVVFLPLCMRKYRRLSR</sequence>
<dbReference type="PIRSF" id="PIRSF006648">
    <property type="entry name" value="DrrB"/>
    <property type="match status" value="1"/>
</dbReference>
<evidence type="ECO:0000259" key="7">
    <source>
        <dbReference type="PROSITE" id="PS51012"/>
    </source>
</evidence>
<protein>
    <recommendedName>
        <fullName evidence="6">Transport permease protein</fullName>
    </recommendedName>
</protein>
<dbReference type="PROSITE" id="PS51012">
    <property type="entry name" value="ABC_TM2"/>
    <property type="match status" value="1"/>
</dbReference>
<keyword evidence="2 6" id="KW-0812">Transmembrane</keyword>
<organism evidence="8 9">
    <name type="scientific">Phytomonospora endophytica</name>
    <dbReference type="NCBI Taxonomy" id="714109"/>
    <lineage>
        <taxon>Bacteria</taxon>
        <taxon>Bacillati</taxon>
        <taxon>Actinomycetota</taxon>
        <taxon>Actinomycetes</taxon>
        <taxon>Micromonosporales</taxon>
        <taxon>Micromonosporaceae</taxon>
        <taxon>Phytomonospora</taxon>
    </lineage>
</organism>
<accession>A0A841G1K4</accession>
<keyword evidence="4 6" id="KW-0472">Membrane</keyword>
<comment type="subcellular location">
    <subcellularLocation>
        <location evidence="6">Cell membrane</location>
        <topology evidence="6">Multi-pass membrane protein</topology>
    </subcellularLocation>
    <subcellularLocation>
        <location evidence="1">Membrane</location>
        <topology evidence="1">Multi-pass membrane protein</topology>
    </subcellularLocation>
</comment>
<comment type="caution">
    <text evidence="6">Lacks conserved residue(s) required for the propagation of feature annotation.</text>
</comment>
<feature type="transmembrane region" description="Helical" evidence="6">
    <location>
        <begin position="245"/>
        <end position="265"/>
    </location>
</feature>
<evidence type="ECO:0000256" key="5">
    <source>
        <dbReference type="ARBA" id="ARBA00023251"/>
    </source>
</evidence>
<dbReference type="InterPro" id="IPR051784">
    <property type="entry name" value="Nod_factor_ABC_transporter"/>
</dbReference>
<feature type="transmembrane region" description="Helical" evidence="6">
    <location>
        <begin position="38"/>
        <end position="58"/>
    </location>
</feature>
<keyword evidence="6" id="KW-1003">Cell membrane</keyword>
<proteinExistence type="inferred from homology"/>
<comment type="caution">
    <text evidence="8">The sequence shown here is derived from an EMBL/GenBank/DDBJ whole genome shotgun (WGS) entry which is preliminary data.</text>
</comment>
<dbReference type="Proteomes" id="UP000548476">
    <property type="component" value="Unassembled WGS sequence"/>
</dbReference>
<dbReference type="RefSeq" id="WP_184792888.1">
    <property type="nucleotide sequence ID" value="NZ_BONT01000086.1"/>
</dbReference>
<dbReference type="GO" id="GO:0043190">
    <property type="term" value="C:ATP-binding cassette (ABC) transporter complex"/>
    <property type="evidence" value="ECO:0007669"/>
    <property type="project" value="InterPro"/>
</dbReference>
<keyword evidence="6" id="KW-0813">Transport</keyword>
<evidence type="ECO:0000313" key="8">
    <source>
        <dbReference type="EMBL" id="MBB6039808.1"/>
    </source>
</evidence>
<feature type="transmembrane region" description="Helical" evidence="6">
    <location>
        <begin position="183"/>
        <end position="201"/>
    </location>
</feature>
<dbReference type="EMBL" id="JACHGT010000026">
    <property type="protein sequence ID" value="MBB6039808.1"/>
    <property type="molecule type" value="Genomic_DNA"/>
</dbReference>
<feature type="domain" description="ABC transmembrane type-2" evidence="7">
    <location>
        <begin position="38"/>
        <end position="271"/>
    </location>
</feature>
<evidence type="ECO:0000313" key="9">
    <source>
        <dbReference type="Proteomes" id="UP000548476"/>
    </source>
</evidence>
<evidence type="ECO:0000256" key="6">
    <source>
        <dbReference type="RuleBase" id="RU361157"/>
    </source>
</evidence>
<keyword evidence="3 6" id="KW-1133">Transmembrane helix</keyword>
<dbReference type="GO" id="GO:0046677">
    <property type="term" value="P:response to antibiotic"/>
    <property type="evidence" value="ECO:0007669"/>
    <property type="project" value="UniProtKB-KW"/>
</dbReference>
<dbReference type="Pfam" id="PF01061">
    <property type="entry name" value="ABC2_membrane"/>
    <property type="match status" value="1"/>
</dbReference>
<dbReference type="PANTHER" id="PTHR43229">
    <property type="entry name" value="NODULATION PROTEIN J"/>
    <property type="match status" value="1"/>
</dbReference>
<keyword evidence="9" id="KW-1185">Reference proteome</keyword>
<gene>
    <name evidence="8" type="ORF">HNR73_007707</name>
</gene>
<comment type="similarity">
    <text evidence="6">Belongs to the ABC-2 integral membrane protein family.</text>
</comment>
<dbReference type="PANTHER" id="PTHR43229:SF2">
    <property type="entry name" value="NODULATION PROTEIN J"/>
    <property type="match status" value="1"/>
</dbReference>
<dbReference type="AlphaFoldDB" id="A0A841G1K4"/>
<dbReference type="InterPro" id="IPR000412">
    <property type="entry name" value="ABC_2_transport"/>
</dbReference>
<dbReference type="InterPro" id="IPR013525">
    <property type="entry name" value="ABC2_TM"/>
</dbReference>
<feature type="transmembrane region" description="Helical" evidence="6">
    <location>
        <begin position="153"/>
        <end position="176"/>
    </location>
</feature>
<keyword evidence="5" id="KW-0046">Antibiotic resistance</keyword>
<dbReference type="InterPro" id="IPR047817">
    <property type="entry name" value="ABC2_TM_bact-type"/>
</dbReference>
<reference evidence="8 9" key="1">
    <citation type="submission" date="2020-08" db="EMBL/GenBank/DDBJ databases">
        <title>Genomic Encyclopedia of Type Strains, Phase IV (KMG-IV): sequencing the most valuable type-strain genomes for metagenomic binning, comparative biology and taxonomic classification.</title>
        <authorList>
            <person name="Goeker M."/>
        </authorList>
    </citation>
    <scope>NUCLEOTIDE SEQUENCE [LARGE SCALE GENOMIC DNA]</scope>
    <source>
        <strain evidence="8 9">YIM 65646</strain>
    </source>
</reference>
<evidence type="ECO:0000256" key="1">
    <source>
        <dbReference type="ARBA" id="ARBA00004141"/>
    </source>
</evidence>
<dbReference type="GO" id="GO:0140359">
    <property type="term" value="F:ABC-type transporter activity"/>
    <property type="evidence" value="ECO:0007669"/>
    <property type="project" value="InterPro"/>
</dbReference>
<name>A0A841G1K4_9ACTN</name>
<evidence type="ECO:0000256" key="3">
    <source>
        <dbReference type="ARBA" id="ARBA00022989"/>
    </source>
</evidence>
<evidence type="ECO:0000256" key="2">
    <source>
        <dbReference type="ARBA" id="ARBA00022692"/>
    </source>
</evidence>
<evidence type="ECO:0000256" key="4">
    <source>
        <dbReference type="ARBA" id="ARBA00023136"/>
    </source>
</evidence>